<feature type="transmembrane region" description="Helical" evidence="5">
    <location>
        <begin position="601"/>
        <end position="628"/>
    </location>
</feature>
<dbReference type="GO" id="GO:0016020">
    <property type="term" value="C:membrane"/>
    <property type="evidence" value="ECO:0007669"/>
    <property type="project" value="UniProtKB-SubCell"/>
</dbReference>
<dbReference type="RefSeq" id="WP_008063139.1">
    <property type="nucleotide sequence ID" value="NZ_AFHG01000053.1"/>
</dbReference>
<dbReference type="Pfam" id="PF10136">
    <property type="entry name" value="SpecificRecomb"/>
    <property type="match status" value="1"/>
</dbReference>
<evidence type="ECO:0000313" key="7">
    <source>
        <dbReference type="Proteomes" id="UP000005019"/>
    </source>
</evidence>
<feature type="transmembrane region" description="Helical" evidence="5">
    <location>
        <begin position="445"/>
        <end position="467"/>
    </location>
</feature>
<dbReference type="PIRSF" id="PIRSF015380">
    <property type="entry name" value="Site-sp_rcmb"/>
    <property type="match status" value="1"/>
</dbReference>
<dbReference type="Gene3D" id="1.20.1080.10">
    <property type="entry name" value="Glycerol uptake facilitator protein"/>
    <property type="match status" value="1"/>
</dbReference>
<comment type="subcellular location">
    <subcellularLocation>
        <location evidence="1">Membrane</location>
        <topology evidence="1">Multi-pass membrane protein</topology>
    </subcellularLocation>
</comment>
<protein>
    <submittedName>
        <fullName evidence="6">Site-specific recombinase</fullName>
    </submittedName>
</protein>
<evidence type="ECO:0000256" key="4">
    <source>
        <dbReference type="ARBA" id="ARBA00023136"/>
    </source>
</evidence>
<gene>
    <name evidence="6" type="ORF">METUNv1_03023</name>
</gene>
<comment type="caution">
    <text evidence="6">The sequence shown here is derived from an EMBL/GenBank/DDBJ whole genome shotgun (WGS) entry which is preliminary data.</text>
</comment>
<evidence type="ECO:0000256" key="5">
    <source>
        <dbReference type="SAM" id="Phobius"/>
    </source>
</evidence>
<sequence length="677" mass="74614">MTTHSTAYVAELTALLEDLSRHAGDTGGETLARLIALIRPAGRETHEVAESRFRALLRLLAARPELAAALGQHLNAVLAARMHRTLYSESGVLANQGFFSGLGSRLLGRMLPPAVDRDFLRSLFSEIFDDAQDGEWMSALPREDWLLLLDTLDVEGERFADARRQCRHELFEAMRMASHRLAALGMEQALLRYLPSLARHESPFLAQSDEVRAFIDRHAHSKEPASHDGHLEVLLDQCMSYVDTIRRRSREAGVGVNLVFVLARIEQIVERLRLLRTLVEPAPEDDAPTVRARAIDFFLGLVRQENRRHSVRDLFQGTTQLLARRVTEQASKSGEHYVTESRGEFFGMFRAAAGAGLIIGSMAMIKILSAKLGLPPVWEAVAYSLNYGLGFVLVHILHLTIATKQPAMTAATLAAALDGKQNREARLNVLADLAAQVSRTQWISIAGNVSIGFLTALAIVMVGGQFFGWHPVDPVKGAHLLHDLHPWQSLALVHAAIAGVYLFLSGLISGYYDNQSLYHRVPERLRRVKWLKSLLGEARLGRLADYVEHNLGALMGNFLFGCMLGCTPIIGQLLGLPLDIRHVAFASANLAYGLHALDFDLAWQTIAISALGVALVGLTNLMVSFSLAMKTALRSRGIGPEDTRGLSVKLARRFLSRPRDFFWPPKPAAVPTTTTTG</sequence>
<proteinExistence type="predicted"/>
<feature type="transmembrane region" description="Helical" evidence="5">
    <location>
        <begin position="349"/>
        <end position="368"/>
    </location>
</feature>
<dbReference type="InterPro" id="IPR011385">
    <property type="entry name" value="Site-sp_rcmbase"/>
</dbReference>
<evidence type="ECO:0000256" key="3">
    <source>
        <dbReference type="ARBA" id="ARBA00022989"/>
    </source>
</evidence>
<accession>F5RFE8</accession>
<dbReference type="AlphaFoldDB" id="F5RFE8"/>
<evidence type="ECO:0000313" key="6">
    <source>
        <dbReference type="EMBL" id="EGK70800.1"/>
    </source>
</evidence>
<evidence type="ECO:0000256" key="2">
    <source>
        <dbReference type="ARBA" id="ARBA00022692"/>
    </source>
</evidence>
<dbReference type="STRING" id="1000565.METUNv1_03023"/>
<keyword evidence="7" id="KW-1185">Reference proteome</keyword>
<dbReference type="Proteomes" id="UP000005019">
    <property type="component" value="Unassembled WGS sequence"/>
</dbReference>
<dbReference type="InterPro" id="IPR023271">
    <property type="entry name" value="Aquaporin-like"/>
</dbReference>
<feature type="transmembrane region" description="Helical" evidence="5">
    <location>
        <begin position="487"/>
        <end position="512"/>
    </location>
</feature>
<keyword evidence="3 5" id="KW-1133">Transmembrane helix</keyword>
<dbReference type="EMBL" id="AFHG01000053">
    <property type="protein sequence ID" value="EGK70800.1"/>
    <property type="molecule type" value="Genomic_DNA"/>
</dbReference>
<name>F5RFE8_METUF</name>
<organism evidence="6 7">
    <name type="scientific">Methyloversatilis universalis (strain ATCC BAA-1314 / DSM 25237 / JCM 13912 / CCUG 52030 / FAM5)</name>
    <dbReference type="NCBI Taxonomy" id="1000565"/>
    <lineage>
        <taxon>Bacteria</taxon>
        <taxon>Pseudomonadati</taxon>
        <taxon>Pseudomonadota</taxon>
        <taxon>Betaproteobacteria</taxon>
        <taxon>Nitrosomonadales</taxon>
        <taxon>Sterolibacteriaceae</taxon>
        <taxon>Methyloversatilis</taxon>
    </lineage>
</organism>
<keyword evidence="4 5" id="KW-0472">Membrane</keyword>
<reference evidence="6 7" key="1">
    <citation type="journal article" date="2011" name="J. Bacteriol.">
        <title>Genome sequence of Methyloversatilis universalis FAM5T, a methylotrophic representative of the order Rhodocyclales.</title>
        <authorList>
            <person name="Kittichotirat W."/>
            <person name="Good N.M."/>
            <person name="Hall R."/>
            <person name="Bringel F."/>
            <person name="Lajus A."/>
            <person name="Medigue C."/>
            <person name="Smalley N.E."/>
            <person name="Beck D."/>
            <person name="Bumgarner R."/>
            <person name="Vuilleumier S."/>
            <person name="Kalyuzhnaya M.G."/>
        </authorList>
    </citation>
    <scope>NUCLEOTIDE SEQUENCE [LARGE SCALE GENOMIC DNA]</scope>
    <source>
        <strain evidence="7">ATCC BAA-1314 / JCM 13912 / FAM5</strain>
    </source>
</reference>
<dbReference type="eggNOG" id="COG4389">
    <property type="taxonomic scope" value="Bacteria"/>
</dbReference>
<dbReference type="OrthoDB" id="5688397at2"/>
<feature type="transmembrane region" description="Helical" evidence="5">
    <location>
        <begin position="380"/>
        <end position="401"/>
    </location>
</feature>
<evidence type="ECO:0000256" key="1">
    <source>
        <dbReference type="ARBA" id="ARBA00004141"/>
    </source>
</evidence>
<feature type="transmembrane region" description="Helical" evidence="5">
    <location>
        <begin position="551"/>
        <end position="571"/>
    </location>
</feature>
<keyword evidence="2 5" id="KW-0812">Transmembrane</keyword>